<dbReference type="NCBIfam" id="TIGR00379">
    <property type="entry name" value="cobB"/>
    <property type="match status" value="1"/>
</dbReference>
<dbReference type="GO" id="GO:0009236">
    <property type="term" value="P:cobalamin biosynthetic process"/>
    <property type="evidence" value="ECO:0007669"/>
    <property type="project" value="UniProtKB-UniRule"/>
</dbReference>
<dbReference type="HAMAP" id="MF_00027">
    <property type="entry name" value="CobB_CbiA"/>
    <property type="match status" value="1"/>
</dbReference>
<dbReference type="EMBL" id="JACHHG010000005">
    <property type="protein sequence ID" value="MBB6098295.1"/>
    <property type="molecule type" value="Genomic_DNA"/>
</dbReference>
<comment type="caution">
    <text evidence="10">The sequence shown here is derived from an EMBL/GenBank/DDBJ whole genome shotgun (WGS) entry which is preliminary data.</text>
</comment>
<evidence type="ECO:0000259" key="8">
    <source>
        <dbReference type="Pfam" id="PF01656"/>
    </source>
</evidence>
<evidence type="ECO:0000256" key="4">
    <source>
        <dbReference type="ARBA" id="ARBA00022840"/>
    </source>
</evidence>
<keyword evidence="7" id="KW-0169">Cobalamin biosynthesis</keyword>
<organism evidence="10 11">
    <name type="scientific">Deinobacterium chartae</name>
    <dbReference type="NCBI Taxonomy" id="521158"/>
    <lineage>
        <taxon>Bacteria</taxon>
        <taxon>Thermotogati</taxon>
        <taxon>Deinococcota</taxon>
        <taxon>Deinococci</taxon>
        <taxon>Deinococcales</taxon>
        <taxon>Deinococcaceae</taxon>
        <taxon>Deinobacterium</taxon>
    </lineage>
</organism>
<feature type="domain" description="CobQ/CobB/MinD/ParA nucleotide binding" evidence="8">
    <location>
        <begin position="12"/>
        <end position="195"/>
    </location>
</feature>
<comment type="pathway">
    <text evidence="7">Cofactor biosynthesis; adenosylcobalamin biosynthesis; cob(II)yrinate a,c-diamide from sirohydrochlorin (anaerobic route): step 10/10.</text>
</comment>
<comment type="miscellaneous">
    <text evidence="7">The a and c carboxylates of cobyrinate are activated for nucleophilic attack via formation of a phosphorylated intermediate by ATP. CbiA catalyzes first the amidation of the c-carboxylate, and then that of the a-carboxylate.</text>
</comment>
<proteinExistence type="inferred from homology"/>
<evidence type="ECO:0000256" key="5">
    <source>
        <dbReference type="ARBA" id="ARBA00022842"/>
    </source>
</evidence>
<evidence type="ECO:0000259" key="9">
    <source>
        <dbReference type="Pfam" id="PF07685"/>
    </source>
</evidence>
<comment type="function">
    <text evidence="7">Catalyzes the ATP-dependent amidation of the two carboxylate groups at positions a and c of cobyrinate, using either L-glutamine or ammonia as the nitrogen source.</text>
</comment>
<sequence length="445" mass="46953">MTTLLSAPRLVFSAPSSGSGKTTVTSVVAAALRARGLSVAPFKAGPDYLDPTHLERAAGAAARNLDGFLLPPRTLEALFARTASKADVSLIEGVMGLFDGRDAASDEASTAELARRLRAPVVLVIDAWGAARSVAATALGFRNFAPDLELVGVILNRVGSGRHAHMCETALEQVGVRSFGYLERGSTLALPERHLGLVGALEHPLDPAVFARAAATLDLEGLLEAAHAAGPLEVDGAALPLPRPRRARIGVAWDEAFHFYYPDALEALEAAGAELVRFSPLRDAALPEVGALYFGGGYPELHAAALEANRTLRAAVRDFAATGRPVVGECGGLMYLGRSLSDPQGQVFEMTGVTPLRSRMTGRLTLGYREVVALHDSPLAQAGQTLRGHEFHYSVLEDPSPRPAYRAAGGQQLEGYASGSVLASYLHLHFAGAPDLARRFVETAS</sequence>
<dbReference type="Gene3D" id="3.40.50.880">
    <property type="match status" value="1"/>
</dbReference>
<dbReference type="Pfam" id="PF01656">
    <property type="entry name" value="CbiA"/>
    <property type="match status" value="1"/>
</dbReference>
<dbReference type="GO" id="GO:0005524">
    <property type="term" value="F:ATP binding"/>
    <property type="evidence" value="ECO:0007669"/>
    <property type="project" value="UniProtKB-UniRule"/>
</dbReference>
<dbReference type="EC" id="6.3.5.11" evidence="7"/>
<dbReference type="PROSITE" id="PS51274">
    <property type="entry name" value="GATASE_COBBQ"/>
    <property type="match status" value="1"/>
</dbReference>
<evidence type="ECO:0000256" key="3">
    <source>
        <dbReference type="ARBA" id="ARBA00022741"/>
    </source>
</evidence>
<keyword evidence="3 7" id="KW-0547">Nucleotide-binding</keyword>
<dbReference type="Pfam" id="PF07685">
    <property type="entry name" value="GATase_3"/>
    <property type="match status" value="1"/>
</dbReference>
<dbReference type="NCBIfam" id="NF002204">
    <property type="entry name" value="PRK01077.1"/>
    <property type="match status" value="1"/>
</dbReference>
<reference evidence="10 11" key="1">
    <citation type="submission" date="2020-08" db="EMBL/GenBank/DDBJ databases">
        <title>Genomic Encyclopedia of Type Strains, Phase IV (KMG-IV): sequencing the most valuable type-strain genomes for metagenomic binning, comparative biology and taxonomic classification.</title>
        <authorList>
            <person name="Goeker M."/>
        </authorList>
    </citation>
    <scope>NUCLEOTIDE SEQUENCE [LARGE SCALE GENOMIC DNA]</scope>
    <source>
        <strain evidence="10 11">DSM 21458</strain>
    </source>
</reference>
<feature type="active site" description="Nucleophile" evidence="7">
    <location>
        <position position="330"/>
    </location>
</feature>
<evidence type="ECO:0000256" key="2">
    <source>
        <dbReference type="ARBA" id="ARBA00022598"/>
    </source>
</evidence>
<dbReference type="InterPro" id="IPR011698">
    <property type="entry name" value="GATase_3"/>
</dbReference>
<dbReference type="InterPro" id="IPR027417">
    <property type="entry name" value="P-loop_NTPase"/>
</dbReference>
<keyword evidence="5 7" id="KW-0460">Magnesium</keyword>
<evidence type="ECO:0000313" key="11">
    <source>
        <dbReference type="Proteomes" id="UP000569951"/>
    </source>
</evidence>
<protein>
    <recommendedName>
        <fullName evidence="7">Cobyrinate a,c-diamide synthase</fullName>
        <ecNumber evidence="7">6.3.5.11</ecNumber>
    </recommendedName>
    <alternativeName>
        <fullName evidence="7">Cobyrinic acid a,c-diamide synthetase</fullName>
    </alternativeName>
</protein>
<name>A0A841I300_9DEIO</name>
<dbReference type="SUPFAM" id="SSF52317">
    <property type="entry name" value="Class I glutamine amidotransferase-like"/>
    <property type="match status" value="1"/>
</dbReference>
<comment type="similarity">
    <text evidence="7">Belongs to the CobB/CbiA family.</text>
</comment>
<dbReference type="SUPFAM" id="SSF52540">
    <property type="entry name" value="P-loop containing nucleoside triphosphate hydrolases"/>
    <property type="match status" value="1"/>
</dbReference>
<feature type="domain" description="CobB/CobQ-like glutamine amidotransferase" evidence="9">
    <location>
        <begin position="248"/>
        <end position="432"/>
    </location>
</feature>
<dbReference type="Gene3D" id="3.40.50.300">
    <property type="entry name" value="P-loop containing nucleotide triphosphate hydrolases"/>
    <property type="match status" value="1"/>
</dbReference>
<evidence type="ECO:0000256" key="6">
    <source>
        <dbReference type="ARBA" id="ARBA00022962"/>
    </source>
</evidence>
<feature type="site" description="Increases nucleophilicity of active site Cys" evidence="7">
    <location>
        <position position="427"/>
    </location>
</feature>
<keyword evidence="2 7" id="KW-0436">Ligase</keyword>
<evidence type="ECO:0000256" key="7">
    <source>
        <dbReference type="HAMAP-Rule" id="MF_00027"/>
    </source>
</evidence>
<comment type="cofactor">
    <cofactor evidence="1 7">
        <name>Mg(2+)</name>
        <dbReference type="ChEBI" id="CHEBI:18420"/>
    </cofactor>
</comment>
<keyword evidence="6 7" id="KW-0315">Glutamine amidotransferase</keyword>
<comment type="catalytic activity">
    <reaction evidence="7">
        <text>cob(II)yrinate + 2 L-glutamine + 2 ATP + 2 H2O = cob(II)yrinate a,c diamide + 2 L-glutamate + 2 ADP + 2 phosphate + 2 H(+)</text>
        <dbReference type="Rhea" id="RHEA:26289"/>
        <dbReference type="ChEBI" id="CHEBI:15377"/>
        <dbReference type="ChEBI" id="CHEBI:15378"/>
        <dbReference type="ChEBI" id="CHEBI:29985"/>
        <dbReference type="ChEBI" id="CHEBI:30616"/>
        <dbReference type="ChEBI" id="CHEBI:43474"/>
        <dbReference type="ChEBI" id="CHEBI:58359"/>
        <dbReference type="ChEBI" id="CHEBI:58537"/>
        <dbReference type="ChEBI" id="CHEBI:58894"/>
        <dbReference type="ChEBI" id="CHEBI:456216"/>
        <dbReference type="EC" id="6.3.5.11"/>
    </reaction>
</comment>
<keyword evidence="11" id="KW-1185">Reference proteome</keyword>
<evidence type="ECO:0000313" key="10">
    <source>
        <dbReference type="EMBL" id="MBB6098295.1"/>
    </source>
</evidence>
<dbReference type="PANTHER" id="PTHR43873:SF1">
    <property type="entry name" value="COBYRINATE A,C-DIAMIDE SYNTHASE"/>
    <property type="match status" value="1"/>
</dbReference>
<accession>A0A841I300</accession>
<dbReference type="InterPro" id="IPR004484">
    <property type="entry name" value="CbiA/CobB_synth"/>
</dbReference>
<dbReference type="PANTHER" id="PTHR43873">
    <property type="entry name" value="COBYRINATE A,C-DIAMIDE SYNTHASE"/>
    <property type="match status" value="1"/>
</dbReference>
<dbReference type="RefSeq" id="WP_183986555.1">
    <property type="nucleotide sequence ID" value="NZ_JACHHG010000005.1"/>
</dbReference>
<dbReference type="AlphaFoldDB" id="A0A841I300"/>
<dbReference type="GO" id="GO:0042242">
    <property type="term" value="F:cobyrinic acid a,c-diamide synthase activity"/>
    <property type="evidence" value="ECO:0007669"/>
    <property type="project" value="UniProtKB-UniRule"/>
</dbReference>
<dbReference type="CDD" id="cd03130">
    <property type="entry name" value="GATase1_CobB"/>
    <property type="match status" value="1"/>
</dbReference>
<gene>
    <name evidence="7" type="primary">cbiA</name>
    <name evidence="10" type="ORF">HNR42_001720</name>
</gene>
<keyword evidence="4 7" id="KW-0067">ATP-binding</keyword>
<dbReference type="InterPro" id="IPR002586">
    <property type="entry name" value="CobQ/CobB/MinD/ParA_Nub-bd_dom"/>
</dbReference>
<dbReference type="UniPathway" id="UPA00148">
    <property type="reaction ID" value="UER00231"/>
</dbReference>
<dbReference type="Proteomes" id="UP000569951">
    <property type="component" value="Unassembled WGS sequence"/>
</dbReference>
<dbReference type="CDD" id="cd05388">
    <property type="entry name" value="CobB_N"/>
    <property type="match status" value="1"/>
</dbReference>
<comment type="domain">
    <text evidence="7">Comprises of two domains. The C-terminal domain contains the binding site for glutamine and catalyzes the hydrolysis of this substrate to glutamate and ammonia. The N-terminal domain is anticipated to bind ATP and cobyrinate and catalyzes the ultimate synthesis of the diamide product. The ammonia produced via the glutaminase domain is probably translocated to the adjacent domain via a molecular tunnel, where it reacts with an activated intermediate.</text>
</comment>
<evidence type="ECO:0000256" key="1">
    <source>
        <dbReference type="ARBA" id="ARBA00001946"/>
    </source>
</evidence>
<dbReference type="InterPro" id="IPR029062">
    <property type="entry name" value="Class_I_gatase-like"/>
</dbReference>